<dbReference type="EMBL" id="WHWB01032380">
    <property type="protein sequence ID" value="KAJ7425831.1"/>
    <property type="molecule type" value="Genomic_DNA"/>
</dbReference>
<gene>
    <name evidence="2" type="ORF">WISP_20382</name>
</gene>
<comment type="caution">
    <text evidence="2">The sequence shown here is derived from an EMBL/GenBank/DDBJ whole genome shotgun (WGS) entry which is preliminary data.</text>
</comment>
<name>A0ABQ9DNE9_9PASS</name>
<protein>
    <submittedName>
        <fullName evidence="2">Uncharacterized protein</fullName>
    </submittedName>
</protein>
<evidence type="ECO:0000313" key="2">
    <source>
        <dbReference type="EMBL" id="KAJ7425831.1"/>
    </source>
</evidence>
<proteinExistence type="predicted"/>
<organism evidence="2 3">
    <name type="scientific">Willisornis vidua</name>
    <name type="common">Xingu scale-backed antbird</name>
    <dbReference type="NCBI Taxonomy" id="1566151"/>
    <lineage>
        <taxon>Eukaryota</taxon>
        <taxon>Metazoa</taxon>
        <taxon>Chordata</taxon>
        <taxon>Craniata</taxon>
        <taxon>Vertebrata</taxon>
        <taxon>Euteleostomi</taxon>
        <taxon>Archelosauria</taxon>
        <taxon>Archosauria</taxon>
        <taxon>Dinosauria</taxon>
        <taxon>Saurischia</taxon>
        <taxon>Theropoda</taxon>
        <taxon>Coelurosauria</taxon>
        <taxon>Aves</taxon>
        <taxon>Neognathae</taxon>
        <taxon>Neoaves</taxon>
        <taxon>Telluraves</taxon>
        <taxon>Australaves</taxon>
        <taxon>Passeriformes</taxon>
        <taxon>Thamnophilidae</taxon>
        <taxon>Willisornis</taxon>
    </lineage>
</organism>
<keyword evidence="3" id="KW-1185">Reference proteome</keyword>
<dbReference type="Proteomes" id="UP001145742">
    <property type="component" value="Unassembled WGS sequence"/>
</dbReference>
<accession>A0ABQ9DNE9</accession>
<reference evidence="2" key="1">
    <citation type="submission" date="2019-10" db="EMBL/GenBank/DDBJ databases">
        <authorList>
            <person name="Soares A.E.R."/>
            <person name="Aleixo A."/>
            <person name="Schneider P."/>
            <person name="Miyaki C.Y."/>
            <person name="Schneider M.P."/>
            <person name="Mello C."/>
            <person name="Vasconcelos A.T.R."/>
        </authorList>
    </citation>
    <scope>NUCLEOTIDE SEQUENCE</scope>
    <source>
        <tissue evidence="2">Muscle</tissue>
    </source>
</reference>
<evidence type="ECO:0000313" key="3">
    <source>
        <dbReference type="Proteomes" id="UP001145742"/>
    </source>
</evidence>
<feature type="region of interest" description="Disordered" evidence="1">
    <location>
        <begin position="198"/>
        <end position="218"/>
    </location>
</feature>
<sequence>MGKERCRCQWGYHVTGQANREEIDSERRKEKPLKGKCIGFVLPGSGSDGAAGEASMRSCQKIPPCVVEPMPAGSRMDPPLAKAKAIRNHSNASGITYLRRKKSCCADESCGQRRAEQEHVNNYADTKVSGEGGKEVLQVPEQRCSYGTDHGEAAVPLQPMEDHRDAKIHLQPGEGTHTRAGGCLKEAVTLWEAHAGAGFWQGPDNPQGEDPNWSRFSW</sequence>
<evidence type="ECO:0000256" key="1">
    <source>
        <dbReference type="SAM" id="MobiDB-lite"/>
    </source>
</evidence>